<evidence type="ECO:0000313" key="3">
    <source>
        <dbReference type="Proteomes" id="UP001487740"/>
    </source>
</evidence>
<protein>
    <submittedName>
        <fullName evidence="2">Uncharacterized protein</fullName>
    </submittedName>
</protein>
<keyword evidence="3" id="KW-1185">Reference proteome</keyword>
<reference evidence="2 3" key="1">
    <citation type="submission" date="2023-03" db="EMBL/GenBank/DDBJ databases">
        <title>High-quality genome of Scylla paramamosain provides insights in environmental adaptation.</title>
        <authorList>
            <person name="Zhang L."/>
        </authorList>
    </citation>
    <scope>NUCLEOTIDE SEQUENCE [LARGE SCALE GENOMIC DNA]</scope>
    <source>
        <strain evidence="2">LZ_2023a</strain>
        <tissue evidence="2">Muscle</tissue>
    </source>
</reference>
<organism evidence="2 3">
    <name type="scientific">Scylla paramamosain</name>
    <name type="common">Mud crab</name>
    <dbReference type="NCBI Taxonomy" id="85552"/>
    <lineage>
        <taxon>Eukaryota</taxon>
        <taxon>Metazoa</taxon>
        <taxon>Ecdysozoa</taxon>
        <taxon>Arthropoda</taxon>
        <taxon>Crustacea</taxon>
        <taxon>Multicrustacea</taxon>
        <taxon>Malacostraca</taxon>
        <taxon>Eumalacostraca</taxon>
        <taxon>Eucarida</taxon>
        <taxon>Decapoda</taxon>
        <taxon>Pleocyemata</taxon>
        <taxon>Brachyura</taxon>
        <taxon>Eubrachyura</taxon>
        <taxon>Portunoidea</taxon>
        <taxon>Portunidae</taxon>
        <taxon>Portuninae</taxon>
        <taxon>Scylla</taxon>
    </lineage>
</organism>
<evidence type="ECO:0000313" key="2">
    <source>
        <dbReference type="EMBL" id="KAK8400885.1"/>
    </source>
</evidence>
<feature type="compositionally biased region" description="Polar residues" evidence="1">
    <location>
        <begin position="74"/>
        <end position="83"/>
    </location>
</feature>
<feature type="region of interest" description="Disordered" evidence="1">
    <location>
        <begin position="63"/>
        <end position="113"/>
    </location>
</feature>
<evidence type="ECO:0000256" key="1">
    <source>
        <dbReference type="SAM" id="MobiDB-lite"/>
    </source>
</evidence>
<dbReference type="EMBL" id="JARAKH010000009">
    <property type="protein sequence ID" value="KAK8400885.1"/>
    <property type="molecule type" value="Genomic_DNA"/>
</dbReference>
<dbReference type="Proteomes" id="UP001487740">
    <property type="component" value="Unassembled WGS sequence"/>
</dbReference>
<feature type="compositionally biased region" description="Acidic residues" evidence="1">
    <location>
        <begin position="27"/>
        <end position="38"/>
    </location>
</feature>
<feature type="region of interest" description="Disordered" evidence="1">
    <location>
        <begin position="25"/>
        <end position="46"/>
    </location>
</feature>
<dbReference type="AlphaFoldDB" id="A0AAW0ULE5"/>
<sequence length="113" mass="12720">MVCYGLPSGSDIVSSAADFTHQQNDPYQEELQEEEEEEERRNHRRMSHSLVLLRRMSWRRKSYSSSLRPHPSPAHNQTGNRCQKSAPCAFVSTRSKSGSPGHSPVAIPFAHSA</sequence>
<name>A0AAW0ULE5_SCYPA</name>
<accession>A0AAW0ULE5</accession>
<comment type="caution">
    <text evidence="2">The sequence shown here is derived from an EMBL/GenBank/DDBJ whole genome shotgun (WGS) entry which is preliminary data.</text>
</comment>
<gene>
    <name evidence="2" type="ORF">O3P69_002562</name>
</gene>
<proteinExistence type="predicted"/>